<gene>
    <name evidence="3" type="ORF">EJP77_10985</name>
</gene>
<dbReference type="Gene3D" id="3.30.457.10">
    <property type="entry name" value="Copper amine oxidase-like, N-terminal domain"/>
    <property type="match status" value="1"/>
</dbReference>
<dbReference type="InterPro" id="IPR009091">
    <property type="entry name" value="RCC1/BLIP-II"/>
</dbReference>
<proteinExistence type="predicted"/>
<evidence type="ECO:0000259" key="2">
    <source>
        <dbReference type="Pfam" id="PF07833"/>
    </source>
</evidence>
<dbReference type="RefSeq" id="WP_127199274.1">
    <property type="nucleotide sequence ID" value="NZ_RZNX01000003.1"/>
</dbReference>
<keyword evidence="1" id="KW-0732">Signal</keyword>
<sequence length="465" mass="50164">MRKFLAYLSLSLMLLASSASAAYAASPAPGEGRALSGIVDIDFTAEGDGTGLALDRNGTVWYWHGNEPAKRGPSVPGAVKITPKLLLKRDGTVWEWKPGSSTSHQVQGLSSIRKISSSNAGSLALDNTGNLWAWGQSCQVAIAANSKLVQDMCSDYQARDPLLDQPILITHDIVDADINTDLAFARKDGLIEQFYYGDNVHSGANSYRLPGNRKVVSISENAMSANRGAVFVFADDGSLWYGFNGGNLHKIAHNSAFRSIDAGYEAQLDSLVTDSKGQVWTTSWNSDNTSSSIKLKGLSHIVKAVARSINSGLAMDKSGKVWQWGKTKLTLNFTHKDSPLNGSPKVLPVQHELTVSWNGANLPLTSAPILRDGSLLVPMRELFEAFGAKVDYNNGQIHASRGERTLWLTVYSKTATIDGKQSLMSTASIYVDGKTYVPLRFLSQALGAAVEWKAAQGDVSIVLNK</sequence>
<dbReference type="InterPro" id="IPR012854">
    <property type="entry name" value="Cu_amine_oxidase-like_N"/>
</dbReference>
<evidence type="ECO:0000313" key="4">
    <source>
        <dbReference type="Proteomes" id="UP000272464"/>
    </source>
</evidence>
<comment type="caution">
    <text evidence="3">The sequence shown here is derived from an EMBL/GenBank/DDBJ whole genome shotgun (WGS) entry which is preliminary data.</text>
</comment>
<dbReference type="Gene3D" id="2.130.10.30">
    <property type="entry name" value="Regulator of chromosome condensation 1/beta-lactamase-inhibitor protein II"/>
    <property type="match status" value="1"/>
</dbReference>
<feature type="domain" description="Copper amine oxidase-like N-terminal" evidence="2">
    <location>
        <begin position="358"/>
        <end position="461"/>
    </location>
</feature>
<dbReference type="InterPro" id="IPR036582">
    <property type="entry name" value="Mao_N_sf"/>
</dbReference>
<dbReference type="OrthoDB" id="27389at2"/>
<feature type="signal peptide" evidence="1">
    <location>
        <begin position="1"/>
        <end position="21"/>
    </location>
</feature>
<dbReference type="InterPro" id="IPR015943">
    <property type="entry name" value="WD40/YVTN_repeat-like_dom_sf"/>
</dbReference>
<name>A0A433XD84_9BACL</name>
<keyword evidence="4" id="KW-1185">Reference proteome</keyword>
<feature type="chain" id="PRO_5038928794" description="Copper amine oxidase-like N-terminal domain-containing protein" evidence="1">
    <location>
        <begin position="22"/>
        <end position="465"/>
    </location>
</feature>
<dbReference type="Gene3D" id="2.130.10.10">
    <property type="entry name" value="YVTN repeat-like/Quinoprotein amine dehydrogenase"/>
    <property type="match status" value="1"/>
</dbReference>
<dbReference type="SUPFAM" id="SSF55383">
    <property type="entry name" value="Copper amine oxidase, domain N"/>
    <property type="match status" value="1"/>
</dbReference>
<dbReference type="SUPFAM" id="SSF50985">
    <property type="entry name" value="RCC1/BLIP-II"/>
    <property type="match status" value="1"/>
</dbReference>
<dbReference type="Proteomes" id="UP000272464">
    <property type="component" value="Unassembled WGS sequence"/>
</dbReference>
<dbReference type="Pfam" id="PF07833">
    <property type="entry name" value="Cu_amine_oxidN1"/>
    <property type="match status" value="1"/>
</dbReference>
<dbReference type="EMBL" id="RZNX01000003">
    <property type="protein sequence ID" value="RUT31894.1"/>
    <property type="molecule type" value="Genomic_DNA"/>
</dbReference>
<reference evidence="3 4" key="1">
    <citation type="submission" date="2018-12" db="EMBL/GenBank/DDBJ databases">
        <authorList>
            <person name="Sun L."/>
            <person name="Chen Z."/>
        </authorList>
    </citation>
    <scope>NUCLEOTIDE SEQUENCE [LARGE SCALE GENOMIC DNA]</scope>
    <source>
        <strain evidence="3 4">3-5-3</strain>
    </source>
</reference>
<dbReference type="AlphaFoldDB" id="A0A433XD84"/>
<accession>A0A433XD84</accession>
<evidence type="ECO:0000256" key="1">
    <source>
        <dbReference type="SAM" id="SignalP"/>
    </source>
</evidence>
<protein>
    <recommendedName>
        <fullName evidence="2">Copper amine oxidase-like N-terminal domain-containing protein</fullName>
    </recommendedName>
</protein>
<organism evidence="3 4">
    <name type="scientific">Paenibacillus zeisoli</name>
    <dbReference type="NCBI Taxonomy" id="2496267"/>
    <lineage>
        <taxon>Bacteria</taxon>
        <taxon>Bacillati</taxon>
        <taxon>Bacillota</taxon>
        <taxon>Bacilli</taxon>
        <taxon>Bacillales</taxon>
        <taxon>Paenibacillaceae</taxon>
        <taxon>Paenibacillus</taxon>
    </lineage>
</organism>
<evidence type="ECO:0000313" key="3">
    <source>
        <dbReference type="EMBL" id="RUT31894.1"/>
    </source>
</evidence>